<evidence type="ECO:0000259" key="10">
    <source>
        <dbReference type="PROSITE" id="PS50103"/>
    </source>
</evidence>
<evidence type="ECO:0000256" key="1">
    <source>
        <dbReference type="ARBA" id="ARBA00022603"/>
    </source>
</evidence>
<keyword evidence="2 8" id="KW-0808">Transferase</keyword>
<dbReference type="PANTHER" id="PTHR45904:SF2">
    <property type="entry name" value="TRNA (URACIL-5-)-METHYLTRANSFERASE HOMOLOG A"/>
    <property type="match status" value="1"/>
</dbReference>
<keyword evidence="12" id="KW-1185">Reference proteome</keyword>
<sequence length="628" mass="71260">MQKKRSSQKRKGEEDNGGENVKRVKEEKEESIESRFSWDTWFYLAVDKTTNDIVAPWWNVPYEEQTSRKEKEMRQVLKRCNRRINRKDHEKEKKKKTGRAGTVDQPCRDFMSKGSCMYGDRCKYIHLTLDEYEERLKKEQEAKEKTVEETTESKMTEETTESKTVEETTESKTVEETTESKMTEEKTSQEACANAAKENSPTSSEQPAKEASDSEDYEKADEDEGQICSMLPILTHSKVEGYRNKCTFTIGKDRNGAPCIGFRMGSFINGNVIIGPIEYARSPFLTFSDVVVVSPLMKQVVKRVEAFIVSKSYQTYDMCQHLGFWRSLLLRYSERTNQLLILVVVGNPYERSLPKAQEALAKLTDATRSEIDGVMKELLAFFSFRFTGLSMPGSDCPIVTLKGEPFIEERLFDLSFRVSPYAFFQVNTPVAEVLYKNIGDWLSLHENTLLLDVCCGTGTIGLCLASRVKFLIGVDIEASAIEDARLNAEANGIKNCEFICSPAEKVMADLLKREDIRRLDGSVALVVEYDHIVVIVDPPRSGLHKDIIPACRKCTAITELIYVSCNPTGSFVENTGSLCVEHFDFVVTLCCQPNRRLPGDPFVAIKSQPVDLFPFTEHCELMTLFAHM</sequence>
<dbReference type="GO" id="GO:0006396">
    <property type="term" value="P:RNA processing"/>
    <property type="evidence" value="ECO:0007669"/>
    <property type="project" value="InterPro"/>
</dbReference>
<dbReference type="OrthoDB" id="10250660at2759"/>
<organism evidence="11">
    <name type="scientific">Blastocystis hominis</name>
    <dbReference type="NCBI Taxonomy" id="12968"/>
    <lineage>
        <taxon>Eukaryota</taxon>
        <taxon>Sar</taxon>
        <taxon>Stramenopiles</taxon>
        <taxon>Bigyra</taxon>
        <taxon>Opalozoa</taxon>
        <taxon>Opalinata</taxon>
        <taxon>Blastocystidae</taxon>
        <taxon>Blastocystis</taxon>
    </lineage>
</organism>
<evidence type="ECO:0000256" key="4">
    <source>
        <dbReference type="ARBA" id="ARBA00022723"/>
    </source>
</evidence>
<evidence type="ECO:0000256" key="3">
    <source>
        <dbReference type="ARBA" id="ARBA00022691"/>
    </source>
</evidence>
<feature type="domain" description="C3H1-type" evidence="10">
    <location>
        <begin position="101"/>
        <end position="129"/>
    </location>
</feature>
<evidence type="ECO:0000256" key="5">
    <source>
        <dbReference type="ARBA" id="ARBA00022771"/>
    </source>
</evidence>
<dbReference type="SUPFAM" id="SSF53335">
    <property type="entry name" value="S-adenosyl-L-methionine-dependent methyltransferases"/>
    <property type="match status" value="1"/>
</dbReference>
<dbReference type="InParanoid" id="D8M1X1"/>
<evidence type="ECO:0000313" key="11">
    <source>
        <dbReference type="EMBL" id="CBK22060.2"/>
    </source>
</evidence>
<feature type="binding site" evidence="8">
    <location>
        <position position="537"/>
    </location>
    <ligand>
        <name>S-adenosyl-L-methionine</name>
        <dbReference type="ChEBI" id="CHEBI:59789"/>
    </ligand>
</feature>
<dbReference type="InterPro" id="IPR010280">
    <property type="entry name" value="U5_MeTrfase_fam"/>
</dbReference>
<feature type="compositionally biased region" description="Basic and acidic residues" evidence="9">
    <location>
        <begin position="10"/>
        <end position="33"/>
    </location>
</feature>
<evidence type="ECO:0000256" key="9">
    <source>
        <dbReference type="SAM" id="MobiDB-lite"/>
    </source>
</evidence>
<feature type="region of interest" description="Disordered" evidence="9">
    <location>
        <begin position="1"/>
        <end position="33"/>
    </location>
</feature>
<dbReference type="Pfam" id="PF05958">
    <property type="entry name" value="tRNA_U5-meth_tr"/>
    <property type="match status" value="1"/>
</dbReference>
<dbReference type="CDD" id="cd02440">
    <property type="entry name" value="AdoMet_MTases"/>
    <property type="match status" value="1"/>
</dbReference>
<feature type="compositionally biased region" description="Basic and acidic residues" evidence="9">
    <location>
        <begin position="139"/>
        <end position="188"/>
    </location>
</feature>
<dbReference type="AlphaFoldDB" id="D8M1X1"/>
<dbReference type="GO" id="GO:0008270">
    <property type="term" value="F:zinc ion binding"/>
    <property type="evidence" value="ECO:0007669"/>
    <property type="project" value="UniProtKB-KW"/>
</dbReference>
<dbReference type="GeneID" id="24919337"/>
<feature type="compositionally biased region" description="Polar residues" evidence="9">
    <location>
        <begin position="197"/>
        <end position="206"/>
    </location>
</feature>
<dbReference type="EMBL" id="FN668646">
    <property type="protein sequence ID" value="CBK22060.2"/>
    <property type="molecule type" value="Genomic_DNA"/>
</dbReference>
<accession>D8M1X1</accession>
<dbReference type="InterPro" id="IPR000571">
    <property type="entry name" value="Znf_CCCH"/>
</dbReference>
<evidence type="ECO:0000256" key="6">
    <source>
        <dbReference type="ARBA" id="ARBA00022833"/>
    </source>
</evidence>
<feature type="region of interest" description="Disordered" evidence="9">
    <location>
        <begin position="68"/>
        <end position="102"/>
    </location>
</feature>
<keyword evidence="4 7" id="KW-0479">Metal-binding</keyword>
<dbReference type="Pfam" id="PF00642">
    <property type="entry name" value="zf-CCCH"/>
    <property type="match status" value="1"/>
</dbReference>
<keyword evidence="3 8" id="KW-0949">S-adenosyl-L-methionine</keyword>
<protein>
    <recommendedName>
        <fullName evidence="10">C3H1-type domain-containing protein</fullName>
    </recommendedName>
</protein>
<dbReference type="GO" id="GO:0008173">
    <property type="term" value="F:RNA methyltransferase activity"/>
    <property type="evidence" value="ECO:0007669"/>
    <property type="project" value="InterPro"/>
</dbReference>
<dbReference type="InterPro" id="IPR045850">
    <property type="entry name" value="TRM2_met"/>
</dbReference>
<feature type="region of interest" description="Disordered" evidence="9">
    <location>
        <begin position="139"/>
        <end position="222"/>
    </location>
</feature>
<feature type="active site" description="Nucleophile" evidence="8">
    <location>
        <position position="565"/>
    </location>
</feature>
<dbReference type="PROSITE" id="PS50103">
    <property type="entry name" value="ZF_C3H1"/>
    <property type="match status" value="1"/>
</dbReference>
<comment type="similarity">
    <text evidence="8">Belongs to the class I-like SAM-binding methyltransferase superfamily. RNA M5U methyltransferase family.</text>
</comment>
<dbReference type="SUPFAM" id="SSF90229">
    <property type="entry name" value="CCCH zinc finger"/>
    <property type="match status" value="1"/>
</dbReference>
<evidence type="ECO:0000313" key="12">
    <source>
        <dbReference type="Proteomes" id="UP000008312"/>
    </source>
</evidence>
<feature type="binding site" evidence="8">
    <location>
        <position position="425"/>
    </location>
    <ligand>
        <name>S-adenosyl-L-methionine</name>
        <dbReference type="ChEBI" id="CHEBI:59789"/>
    </ligand>
</feature>
<comment type="caution">
    <text evidence="8">Lacks conserved residue(s) required for the propagation of feature annotation.</text>
</comment>
<dbReference type="Gene3D" id="4.10.1000.10">
    <property type="entry name" value="Zinc finger, CCCH-type"/>
    <property type="match status" value="1"/>
</dbReference>
<feature type="binding site" evidence="8">
    <location>
        <position position="475"/>
    </location>
    <ligand>
        <name>S-adenosyl-L-methionine</name>
        <dbReference type="ChEBI" id="CHEBI:59789"/>
    </ligand>
</feature>
<keyword evidence="1 8" id="KW-0489">Methyltransferase</keyword>
<dbReference type="GO" id="GO:0032259">
    <property type="term" value="P:methylation"/>
    <property type="evidence" value="ECO:0007669"/>
    <property type="project" value="UniProtKB-KW"/>
</dbReference>
<dbReference type="GO" id="GO:0003723">
    <property type="term" value="F:RNA binding"/>
    <property type="evidence" value="ECO:0007669"/>
    <property type="project" value="TreeGrafter"/>
</dbReference>
<dbReference type="PANTHER" id="PTHR45904">
    <property type="entry name" value="TRNA (URACIL-5-)-METHYLTRANSFERASE"/>
    <property type="match status" value="1"/>
</dbReference>
<dbReference type="RefSeq" id="XP_012896108.1">
    <property type="nucleotide sequence ID" value="XM_013040654.1"/>
</dbReference>
<keyword evidence="6 7" id="KW-0862">Zinc</keyword>
<evidence type="ECO:0000256" key="8">
    <source>
        <dbReference type="PROSITE-ProRule" id="PRU01024"/>
    </source>
</evidence>
<dbReference type="InterPro" id="IPR036855">
    <property type="entry name" value="Znf_CCCH_sf"/>
</dbReference>
<evidence type="ECO:0000256" key="2">
    <source>
        <dbReference type="ARBA" id="ARBA00022679"/>
    </source>
</evidence>
<dbReference type="Proteomes" id="UP000008312">
    <property type="component" value="Unassembled WGS sequence"/>
</dbReference>
<proteinExistence type="inferred from homology"/>
<feature type="zinc finger region" description="C3H1-type" evidence="7">
    <location>
        <begin position="101"/>
        <end position="129"/>
    </location>
</feature>
<dbReference type="Gene3D" id="2.40.50.1070">
    <property type="match status" value="1"/>
</dbReference>
<gene>
    <name evidence="11" type="ORF">GSBLH_T00002130001</name>
</gene>
<feature type="compositionally biased region" description="Basic residues" evidence="9">
    <location>
        <begin position="76"/>
        <end position="98"/>
    </location>
</feature>
<dbReference type="PROSITE" id="PS51687">
    <property type="entry name" value="SAM_MT_RNA_M5U"/>
    <property type="match status" value="1"/>
</dbReference>
<feature type="compositionally biased region" description="Acidic residues" evidence="9">
    <location>
        <begin position="213"/>
        <end position="222"/>
    </location>
</feature>
<dbReference type="Gene3D" id="3.40.50.150">
    <property type="entry name" value="Vaccinia Virus protein VP39"/>
    <property type="match status" value="1"/>
</dbReference>
<evidence type="ECO:0000256" key="7">
    <source>
        <dbReference type="PROSITE-ProRule" id="PRU00723"/>
    </source>
</evidence>
<name>D8M1X1_BLAHO</name>
<keyword evidence="5 7" id="KW-0863">Zinc-finger</keyword>
<reference evidence="11" key="1">
    <citation type="submission" date="2010-02" db="EMBL/GenBank/DDBJ databases">
        <title>Sequencing and annotation of the Blastocystis hominis genome.</title>
        <authorList>
            <person name="Wincker P."/>
        </authorList>
    </citation>
    <scope>NUCLEOTIDE SEQUENCE</scope>
    <source>
        <strain evidence="11">Singapore isolate B</strain>
    </source>
</reference>
<dbReference type="SMART" id="SM00356">
    <property type="entry name" value="ZnF_C3H1"/>
    <property type="match status" value="1"/>
</dbReference>
<dbReference type="InterPro" id="IPR029063">
    <property type="entry name" value="SAM-dependent_MTases_sf"/>
</dbReference>